<dbReference type="Proteomes" id="UP000000600">
    <property type="component" value="Unassembled WGS sequence"/>
</dbReference>
<sequence>MKCIVEISSFSLQIQNHFVFSNQNQDIFLVNSKMLDIYSVHYKLISISFLKKYTEITKYCMNFTRIDLLKQRNFRSQIV</sequence>
<dbReference type="KEGG" id="ptm:GSPATT00039124001"/>
<keyword evidence="2" id="KW-1185">Reference proteome</keyword>
<dbReference type="InParanoid" id="A0CZ66"/>
<dbReference type="AlphaFoldDB" id="A0CZ66"/>
<protein>
    <submittedName>
        <fullName evidence="1">Uncharacterized protein</fullName>
    </submittedName>
</protein>
<accession>A0CZ66</accession>
<evidence type="ECO:0000313" key="1">
    <source>
        <dbReference type="EMBL" id="CAK76083.1"/>
    </source>
</evidence>
<name>A0CZ66_PARTE</name>
<evidence type="ECO:0000313" key="2">
    <source>
        <dbReference type="Proteomes" id="UP000000600"/>
    </source>
</evidence>
<proteinExistence type="predicted"/>
<dbReference type="RefSeq" id="XP_001443480.1">
    <property type="nucleotide sequence ID" value="XM_001443443.1"/>
</dbReference>
<dbReference type="EMBL" id="CT868229">
    <property type="protein sequence ID" value="CAK76083.1"/>
    <property type="molecule type" value="Genomic_DNA"/>
</dbReference>
<dbReference type="GeneID" id="5029264"/>
<dbReference type="HOGENOM" id="CLU_2611181_0_0_1"/>
<reference evidence="1 2" key="1">
    <citation type="journal article" date="2006" name="Nature">
        <title>Global trends of whole-genome duplications revealed by the ciliate Paramecium tetraurelia.</title>
        <authorList>
            <consortium name="Genoscope"/>
            <person name="Aury J.-M."/>
            <person name="Jaillon O."/>
            <person name="Duret L."/>
            <person name="Noel B."/>
            <person name="Jubin C."/>
            <person name="Porcel B.M."/>
            <person name="Segurens B."/>
            <person name="Daubin V."/>
            <person name="Anthouard V."/>
            <person name="Aiach N."/>
            <person name="Arnaiz O."/>
            <person name="Billaut A."/>
            <person name="Beisson J."/>
            <person name="Blanc I."/>
            <person name="Bouhouche K."/>
            <person name="Camara F."/>
            <person name="Duharcourt S."/>
            <person name="Guigo R."/>
            <person name="Gogendeau D."/>
            <person name="Katinka M."/>
            <person name="Keller A.-M."/>
            <person name="Kissmehl R."/>
            <person name="Klotz C."/>
            <person name="Koll F."/>
            <person name="Le Moue A."/>
            <person name="Lepere C."/>
            <person name="Malinsky S."/>
            <person name="Nowacki M."/>
            <person name="Nowak J.K."/>
            <person name="Plattner H."/>
            <person name="Poulain J."/>
            <person name="Ruiz F."/>
            <person name="Serrano V."/>
            <person name="Zagulski M."/>
            <person name="Dessen P."/>
            <person name="Betermier M."/>
            <person name="Weissenbach J."/>
            <person name="Scarpelli C."/>
            <person name="Schachter V."/>
            <person name="Sperling L."/>
            <person name="Meyer E."/>
            <person name="Cohen J."/>
            <person name="Wincker P."/>
        </authorList>
    </citation>
    <scope>NUCLEOTIDE SEQUENCE [LARGE SCALE GENOMIC DNA]</scope>
    <source>
        <strain evidence="1 2">Stock d4-2</strain>
    </source>
</reference>
<organism evidence="1 2">
    <name type="scientific">Paramecium tetraurelia</name>
    <dbReference type="NCBI Taxonomy" id="5888"/>
    <lineage>
        <taxon>Eukaryota</taxon>
        <taxon>Sar</taxon>
        <taxon>Alveolata</taxon>
        <taxon>Ciliophora</taxon>
        <taxon>Intramacronucleata</taxon>
        <taxon>Oligohymenophorea</taxon>
        <taxon>Peniculida</taxon>
        <taxon>Parameciidae</taxon>
        <taxon>Paramecium</taxon>
    </lineage>
</organism>
<gene>
    <name evidence="1" type="ORF">GSPATT00039124001</name>
</gene>